<feature type="domain" description="Thiamine-binding protein" evidence="2">
    <location>
        <begin position="4"/>
        <end position="95"/>
    </location>
</feature>
<dbReference type="InterPro" id="IPR002767">
    <property type="entry name" value="Thiamine_BP"/>
</dbReference>
<evidence type="ECO:0000256" key="1">
    <source>
        <dbReference type="ARBA" id="ARBA00010272"/>
    </source>
</evidence>
<dbReference type="PANTHER" id="PTHR33777:SF1">
    <property type="entry name" value="UPF0045 PROTEIN ECM15"/>
    <property type="match status" value="1"/>
</dbReference>
<name>A0A7G9ZA77_9EURY</name>
<organism evidence="3">
    <name type="scientific">Candidatus Methanophaga sp. ANME-1 ERB7</name>
    <dbReference type="NCBI Taxonomy" id="2759913"/>
    <lineage>
        <taxon>Archaea</taxon>
        <taxon>Methanobacteriati</taxon>
        <taxon>Methanobacteriota</taxon>
        <taxon>Stenosarchaea group</taxon>
        <taxon>Methanomicrobia</taxon>
        <taxon>Candidatus Methanophagales</taxon>
        <taxon>Candidatus Methanophagaceae</taxon>
        <taxon>Candidatus Methanophaga</taxon>
    </lineage>
</organism>
<protein>
    <recommendedName>
        <fullName evidence="2">Thiamine-binding protein domain-containing protein</fullName>
    </recommendedName>
</protein>
<comment type="similarity">
    <text evidence="1">Belongs to the UPF0045 family.</text>
</comment>
<dbReference type="Gene3D" id="3.30.70.930">
    <property type="match status" value="1"/>
</dbReference>
<dbReference type="InterPro" id="IPR051614">
    <property type="entry name" value="UPF0045_domain"/>
</dbReference>
<gene>
    <name evidence="3" type="ORF">HJKONFEM_00011</name>
</gene>
<dbReference type="GO" id="GO:0005829">
    <property type="term" value="C:cytosol"/>
    <property type="evidence" value="ECO:0007669"/>
    <property type="project" value="TreeGrafter"/>
</dbReference>
<dbReference type="InterPro" id="IPR029756">
    <property type="entry name" value="MTH1187/YkoF-like"/>
</dbReference>
<accession>A0A7G9ZA77</accession>
<proteinExistence type="inferred from homology"/>
<evidence type="ECO:0000313" key="3">
    <source>
        <dbReference type="EMBL" id="QNO57161.1"/>
    </source>
</evidence>
<dbReference type="PANTHER" id="PTHR33777">
    <property type="entry name" value="UPF0045 PROTEIN ECM15"/>
    <property type="match status" value="1"/>
</dbReference>
<dbReference type="EMBL" id="MT631681">
    <property type="protein sequence ID" value="QNO57161.1"/>
    <property type="molecule type" value="Genomic_DNA"/>
</dbReference>
<evidence type="ECO:0000259" key="2">
    <source>
        <dbReference type="Pfam" id="PF01910"/>
    </source>
</evidence>
<dbReference type="SUPFAM" id="SSF89957">
    <property type="entry name" value="MTH1187/YkoF-like"/>
    <property type="match status" value="1"/>
</dbReference>
<dbReference type="Pfam" id="PF01910">
    <property type="entry name" value="Thiamine_BP"/>
    <property type="match status" value="1"/>
</dbReference>
<reference evidence="3" key="1">
    <citation type="submission" date="2020-06" db="EMBL/GenBank/DDBJ databases">
        <title>Unique genomic features of the anaerobic methanotrophic archaea.</title>
        <authorList>
            <person name="Chadwick G.L."/>
            <person name="Skennerton C.T."/>
            <person name="Laso-Perez R."/>
            <person name="Leu A.O."/>
            <person name="Speth D.R."/>
            <person name="Yu H."/>
            <person name="Morgan-Lang C."/>
            <person name="Hatzenpichler R."/>
            <person name="Goudeau D."/>
            <person name="Malmstrom R."/>
            <person name="Brazelton W.J."/>
            <person name="Woyke T."/>
            <person name="Hallam S.J."/>
            <person name="Tyson G.W."/>
            <person name="Wegener G."/>
            <person name="Boetius A."/>
            <person name="Orphan V."/>
        </authorList>
    </citation>
    <scope>NUCLEOTIDE SEQUENCE</scope>
</reference>
<dbReference type="NCBIfam" id="TIGR00106">
    <property type="entry name" value="MTH1187 family thiamine-binding protein"/>
    <property type="match status" value="1"/>
</dbReference>
<dbReference type="AlphaFoldDB" id="A0A7G9ZA77"/>
<sequence>MIIAEITVVPIGTKTASVSKYVAEVVAELEKLGLEPELTAMGTIFEVENLALVLNAFTAVHESVFEQGAVRVVTTLRIDERRDKEGSIKQKLQSVAKKAQFLIIGRR</sequence>